<sequence>MVQRGSKVKILRKESYWFQDYGTVASIDQSGIKYSVIVRFDKVNYAGVNTNNFAASEVVEVAPPSKKAGGKAASGGKQTPIEAGIRKTGGAAEVAGGATPAQTADAPGGSGGVEGDANQGTEAR</sequence>
<protein>
    <recommendedName>
        <fullName evidence="4 8">Photosystem I reaction center subunit IV</fullName>
    </recommendedName>
</protein>
<keyword evidence="7 8" id="KW-0472">Membrane</keyword>
<feature type="compositionally biased region" description="Low complexity" evidence="9">
    <location>
        <begin position="62"/>
        <end position="77"/>
    </location>
</feature>
<comment type="function">
    <text evidence="1 8">Stabilizes the interaction between PsaC and the PSI core, assists the docking of the ferredoxin to PSI and interacts with ferredoxin-NADP oxidoreductase.</text>
</comment>
<keyword evidence="8" id="KW-0793">Thylakoid</keyword>
<dbReference type="GO" id="GO:0009538">
    <property type="term" value="C:photosystem I reaction center"/>
    <property type="evidence" value="ECO:0007669"/>
    <property type="project" value="InterPro"/>
</dbReference>
<dbReference type="NCBIfam" id="NF002745">
    <property type="entry name" value="PRK02749.1"/>
    <property type="match status" value="1"/>
</dbReference>
<evidence type="ECO:0000313" key="10">
    <source>
        <dbReference type="EMBL" id="PSB28068.1"/>
    </source>
</evidence>
<dbReference type="InterPro" id="IPR008990">
    <property type="entry name" value="Elect_transpt_acc-like_dom_sf"/>
</dbReference>
<keyword evidence="6 8" id="KW-0603">Photosystem I</keyword>
<dbReference type="PANTHER" id="PTHR34549">
    <property type="entry name" value="PHOTOSYSTEM I REACTION CENTER SUBUNIT IV A, CHLOROPLASTIC-RELATED"/>
    <property type="match status" value="1"/>
</dbReference>
<evidence type="ECO:0000256" key="9">
    <source>
        <dbReference type="SAM" id="MobiDB-lite"/>
    </source>
</evidence>
<evidence type="ECO:0000256" key="5">
    <source>
        <dbReference type="ARBA" id="ARBA00022531"/>
    </source>
</evidence>
<dbReference type="GO" id="GO:0015979">
    <property type="term" value="P:photosynthesis"/>
    <property type="evidence" value="ECO:0007669"/>
    <property type="project" value="UniProtKB-UniRule"/>
</dbReference>
<dbReference type="RefSeq" id="WP_106257008.1">
    <property type="nucleotide sequence ID" value="NZ_CAWNSW010000092.1"/>
</dbReference>
<comment type="similarity">
    <text evidence="3 8">Belongs to the PsaE family.</text>
</comment>
<evidence type="ECO:0000256" key="1">
    <source>
        <dbReference type="ARBA" id="ARBA00001993"/>
    </source>
</evidence>
<keyword evidence="5 8" id="KW-0602">Photosynthesis</keyword>
<gene>
    <name evidence="8" type="primary">psaE</name>
    <name evidence="10" type="ORF">C7B82_14550</name>
</gene>
<feature type="region of interest" description="Disordered" evidence="9">
    <location>
        <begin position="61"/>
        <end position="124"/>
    </location>
</feature>
<dbReference type="EMBL" id="PVWK01000083">
    <property type="protein sequence ID" value="PSB28068.1"/>
    <property type="molecule type" value="Genomic_DNA"/>
</dbReference>
<dbReference type="PANTHER" id="PTHR34549:SF2">
    <property type="entry name" value="PHOTOSYSTEM I SUBUNIT IV"/>
    <property type="match status" value="1"/>
</dbReference>
<comment type="caution">
    <text evidence="10">The sequence shown here is derived from an EMBL/GenBank/DDBJ whole genome shotgun (WGS) entry which is preliminary data.</text>
</comment>
<dbReference type="Pfam" id="PF02427">
    <property type="entry name" value="PSI_PsaE"/>
    <property type="match status" value="1"/>
</dbReference>
<evidence type="ECO:0000256" key="7">
    <source>
        <dbReference type="ARBA" id="ARBA00023136"/>
    </source>
</evidence>
<dbReference type="Gene3D" id="2.30.30.50">
    <property type="match status" value="1"/>
</dbReference>
<dbReference type="Proteomes" id="UP000239576">
    <property type="component" value="Unassembled WGS sequence"/>
</dbReference>
<evidence type="ECO:0000256" key="6">
    <source>
        <dbReference type="ARBA" id="ARBA00022836"/>
    </source>
</evidence>
<reference evidence="10 11" key="2">
    <citation type="submission" date="2018-03" db="EMBL/GenBank/DDBJ databases">
        <title>The ancient ancestry and fast evolution of plastids.</title>
        <authorList>
            <person name="Moore K.R."/>
            <person name="Magnabosco C."/>
            <person name="Momper L."/>
            <person name="Gold D.A."/>
            <person name="Bosak T."/>
            <person name="Fournier G.P."/>
        </authorList>
    </citation>
    <scope>NUCLEOTIDE SEQUENCE [LARGE SCALE GENOMIC DNA]</scope>
    <source>
        <strain evidence="10 11">ULC18</strain>
    </source>
</reference>
<evidence type="ECO:0000256" key="3">
    <source>
        <dbReference type="ARBA" id="ARBA00007501"/>
    </source>
</evidence>
<feature type="compositionally biased region" description="Low complexity" evidence="9">
    <location>
        <begin position="89"/>
        <end position="98"/>
    </location>
</feature>
<name>A0A2T1E5R3_9CYAN</name>
<accession>A0A2T1E5R3</accession>
<dbReference type="OrthoDB" id="427926at2"/>
<keyword evidence="11" id="KW-1185">Reference proteome</keyword>
<evidence type="ECO:0000256" key="8">
    <source>
        <dbReference type="HAMAP-Rule" id="MF_00613"/>
    </source>
</evidence>
<reference evidence="11" key="1">
    <citation type="submission" date="2018-02" db="EMBL/GenBank/DDBJ databases">
        <authorList>
            <person name="Moore K."/>
            <person name="Momper L."/>
        </authorList>
    </citation>
    <scope>NUCLEOTIDE SEQUENCE [LARGE SCALE GENOMIC DNA]</scope>
    <source>
        <strain evidence="11">ULC18</strain>
    </source>
</reference>
<dbReference type="SUPFAM" id="SSF50090">
    <property type="entry name" value="Electron transport accessory proteins"/>
    <property type="match status" value="1"/>
</dbReference>
<proteinExistence type="inferred from homology"/>
<dbReference type="GO" id="GO:0031676">
    <property type="term" value="C:plasma membrane-derived thylakoid membrane"/>
    <property type="evidence" value="ECO:0007669"/>
    <property type="project" value="UniProtKB-SubCell"/>
</dbReference>
<evidence type="ECO:0000313" key="11">
    <source>
        <dbReference type="Proteomes" id="UP000239576"/>
    </source>
</evidence>
<dbReference type="HAMAP" id="MF_00613">
    <property type="entry name" value="PSI_PsaE"/>
    <property type="match status" value="1"/>
</dbReference>
<dbReference type="InterPro" id="IPR003375">
    <property type="entry name" value="PSI_PsaE"/>
</dbReference>
<evidence type="ECO:0000256" key="2">
    <source>
        <dbReference type="ARBA" id="ARBA00004170"/>
    </source>
</evidence>
<evidence type="ECO:0000256" key="4">
    <source>
        <dbReference type="ARBA" id="ARBA00019865"/>
    </source>
</evidence>
<dbReference type="AlphaFoldDB" id="A0A2T1E5R3"/>
<comment type="subcellular location">
    <subcellularLocation>
        <location evidence="8">Cellular thylakoid membrane</location>
        <topology evidence="8">Peripheral membrane protein</topology>
    </subcellularLocation>
    <subcellularLocation>
        <location evidence="2">Membrane</location>
        <topology evidence="2">Peripheral membrane protein</topology>
    </subcellularLocation>
</comment>
<organism evidence="10 11">
    <name type="scientific">Stenomitos frigidus ULC18</name>
    <dbReference type="NCBI Taxonomy" id="2107698"/>
    <lineage>
        <taxon>Bacteria</taxon>
        <taxon>Bacillati</taxon>
        <taxon>Cyanobacteriota</taxon>
        <taxon>Cyanophyceae</taxon>
        <taxon>Leptolyngbyales</taxon>
        <taxon>Leptolyngbyaceae</taxon>
        <taxon>Stenomitos</taxon>
    </lineage>
</organism>